<accession>A0A7R9HRT2</accession>
<evidence type="ECO:0000259" key="3">
    <source>
        <dbReference type="SMART" id="SM00829"/>
    </source>
</evidence>
<dbReference type="InterPro" id="IPR036291">
    <property type="entry name" value="NAD(P)-bd_dom_sf"/>
</dbReference>
<dbReference type="SMART" id="SM00829">
    <property type="entry name" value="PKS_ER"/>
    <property type="match status" value="1"/>
</dbReference>
<dbReference type="InterPro" id="IPR020843">
    <property type="entry name" value="ER"/>
</dbReference>
<dbReference type="EMBL" id="OB795711">
    <property type="protein sequence ID" value="CAD7432604.1"/>
    <property type="molecule type" value="Genomic_DNA"/>
</dbReference>
<dbReference type="InterPro" id="IPR029058">
    <property type="entry name" value="AB_hydrolase_fold"/>
</dbReference>
<dbReference type="SUPFAM" id="SSF51735">
    <property type="entry name" value="NAD(P)-binding Rossmann-fold domains"/>
    <property type="match status" value="1"/>
</dbReference>
<proteinExistence type="predicted"/>
<organism evidence="4">
    <name type="scientific">Timema monikensis</name>
    <dbReference type="NCBI Taxonomy" id="170555"/>
    <lineage>
        <taxon>Eukaryota</taxon>
        <taxon>Metazoa</taxon>
        <taxon>Ecdysozoa</taxon>
        <taxon>Arthropoda</taxon>
        <taxon>Hexapoda</taxon>
        <taxon>Insecta</taxon>
        <taxon>Pterygota</taxon>
        <taxon>Neoptera</taxon>
        <taxon>Polyneoptera</taxon>
        <taxon>Phasmatodea</taxon>
        <taxon>Timematodea</taxon>
        <taxon>Timematoidea</taxon>
        <taxon>Timematidae</taxon>
        <taxon>Timema</taxon>
    </lineage>
</organism>
<dbReference type="GO" id="GO:0004312">
    <property type="term" value="F:fatty acid synthase activity"/>
    <property type="evidence" value="ECO:0007669"/>
    <property type="project" value="TreeGrafter"/>
</dbReference>
<dbReference type="GO" id="GO:0016491">
    <property type="term" value="F:oxidoreductase activity"/>
    <property type="evidence" value="ECO:0007669"/>
    <property type="project" value="InterPro"/>
</dbReference>
<evidence type="ECO:0000256" key="2">
    <source>
        <dbReference type="SAM" id="MobiDB-lite"/>
    </source>
</evidence>
<dbReference type="InterPro" id="IPR049391">
    <property type="entry name" value="FAS_pseudo-KR"/>
</dbReference>
<feature type="domain" description="Enoyl reductase (ER)" evidence="3">
    <location>
        <begin position="298"/>
        <end position="644"/>
    </location>
</feature>
<dbReference type="Gene3D" id="3.40.50.1820">
    <property type="entry name" value="alpha/beta hydrolase"/>
    <property type="match status" value="1"/>
</dbReference>
<evidence type="ECO:0000313" key="4">
    <source>
        <dbReference type="EMBL" id="CAD7432604.1"/>
    </source>
</evidence>
<dbReference type="GO" id="GO:0006633">
    <property type="term" value="P:fatty acid biosynthetic process"/>
    <property type="evidence" value="ECO:0007669"/>
    <property type="project" value="TreeGrafter"/>
</dbReference>
<dbReference type="Pfam" id="PF21149">
    <property type="entry name" value="FAS_pseudo-KR"/>
    <property type="match status" value="1"/>
</dbReference>
<dbReference type="PANTHER" id="PTHR43775">
    <property type="entry name" value="FATTY ACID SYNTHASE"/>
    <property type="match status" value="1"/>
</dbReference>
<dbReference type="InterPro" id="IPR050091">
    <property type="entry name" value="PKS_NRPS_Biosynth_Enz"/>
</dbReference>
<dbReference type="SUPFAM" id="SSF53474">
    <property type="entry name" value="alpha/beta-Hydrolases"/>
    <property type="match status" value="1"/>
</dbReference>
<evidence type="ECO:0000256" key="1">
    <source>
        <dbReference type="ARBA" id="ARBA00012480"/>
    </source>
</evidence>
<dbReference type="Pfam" id="PF00975">
    <property type="entry name" value="Thioesterase"/>
    <property type="match status" value="1"/>
</dbReference>
<sequence length="1246" mass="138788">MSESPLVVTMPRPLVLPQSGPVLESLPVVVPQSGPVLESLPVVVLLLEDFEVVYQNTIGIVLGGGVEIRGLKIFHEEIIRNNEVVTKLQGVKFLPHINPRLMTDVKTVSGTNSRLILSPNSSLILIITPILNLEECVSLLNENSCFILARSFDKQSPKINHGLELILEQQFEIMQVVPILENASVIFLTGEESSWHGQLLSCLNNGQGECSRLYVVANIKPREHGIKLIKELSREPKAYKLRYIFILDKNAPKFSLNEDFYQQQLIQDLLVNFYDNGSWGSFRQLPIDELKEFSPQNGLLPELRLEKIKINNVGLNLRDPSIEVSLKEMGVGDLGHLELSGVTNDGTRFMSVVQNKAVITEQSLDPNLTWEIPEPWSMEDAATVPLAYATSSYGSLFNSSNFQSELVSVYRLSDFSDKTVPGIMKFLEETDLAKEAFQETYKFCCLISTIPAYHGMIQAAELSSFETVLIHAGHTSIGQAAIALALHKGSTVFTTVAESNHKELLIKRFPQAPTLYAALRLPTYVKPALHLQENNILSLKSNFDISLMRATKGVGVKVIVNCLRGSKLQSSLQCVAECGRFVQLGTADMEENTSIGKERSNSNYVGKVVLTLEKEDKTNKNSLSNAEENITSLVVDAKDSHLIIGTKFEHCLDIAEWLVARKASKITIASRSTKISALSERRLSLLHQYHDAHIVQSSADAWNNGNVKGMLIISTGLEYGQLQTVIICETVAQMWTRLKNIHEQRSSVNKVSLKQQFFNYRMNPNDSIAQHINMIESMALSLANVGEAVSYMNKITKTRESLLSSFSEWDSYAEEMKAFGNLTSRFLREEKRLMQNDVATAFAALNNDATSLHNLDVASRSLDSLSHFVSLINSSADISESRFEAGLPILDVQWAHNKKLESIRPVIRSLDQLLGKNTPTHVYIYVQDELIKDAKEVSQDIELDFGRFPSSKGDRSGAMDPFFGPQRGARSSRGSHWRNTYDHIGNQIRHSTFDELVNFLPSSIEELEGVGFHYLSKSKSPLVLTSSLSSGIGHVLEHMRNIQPVGPYNLVGVSWGGILALELARELQSQDQKIQLFLLDGAPDTTQSIAKLLGTGDELQCNLITRLLGIESNKFTISHIPLKENAVVDGLSHMSRKITLMGDGDYALSEMPNISPRRKKYLASGLDVSYIRINKLLNYNPNDKLLSGNVHLIRPEGSLQEDNCELHKYFQGTVNIHLVDSDHRTIPYNKTTAKIINDQALVNISV</sequence>
<dbReference type="Gene3D" id="3.40.50.720">
    <property type="entry name" value="NAD(P)-binding Rossmann-like Domain"/>
    <property type="match status" value="2"/>
</dbReference>
<gene>
    <name evidence="4" type="ORF">TMSB3V08_LOCUS9309</name>
</gene>
<dbReference type="GO" id="GO:0016297">
    <property type="term" value="F:fatty acyl-[ACP] hydrolase activity"/>
    <property type="evidence" value="ECO:0007669"/>
    <property type="project" value="UniProtKB-EC"/>
</dbReference>
<dbReference type="CDD" id="cd05195">
    <property type="entry name" value="enoyl_red"/>
    <property type="match status" value="1"/>
</dbReference>
<dbReference type="Pfam" id="PF14223">
    <property type="entry name" value="Retrotran_gag_2"/>
    <property type="match status" value="1"/>
</dbReference>
<dbReference type="AlphaFoldDB" id="A0A7R9HRT2"/>
<name>A0A7R9HRT2_9NEOP</name>
<dbReference type="PANTHER" id="PTHR43775:SF23">
    <property type="entry name" value="FATTY ACID SYNTHASE 3"/>
    <property type="match status" value="1"/>
</dbReference>
<dbReference type="EC" id="3.1.2.14" evidence="1"/>
<dbReference type="InterPro" id="IPR001031">
    <property type="entry name" value="Thioesterase"/>
</dbReference>
<reference evidence="4" key="1">
    <citation type="submission" date="2020-11" db="EMBL/GenBank/DDBJ databases">
        <authorList>
            <person name="Tran Van P."/>
        </authorList>
    </citation>
    <scope>NUCLEOTIDE SEQUENCE</scope>
</reference>
<dbReference type="Gene3D" id="3.90.180.10">
    <property type="entry name" value="Medium-chain alcohol dehydrogenases, catalytic domain"/>
    <property type="match status" value="3"/>
</dbReference>
<feature type="region of interest" description="Disordered" evidence="2">
    <location>
        <begin position="952"/>
        <end position="975"/>
    </location>
</feature>
<protein>
    <recommendedName>
        <fullName evidence="1">oleoyl-[acyl-carrier-protein] hydrolase</fullName>
        <ecNumber evidence="1">3.1.2.14</ecNumber>
    </recommendedName>
</protein>